<dbReference type="InterPro" id="IPR057121">
    <property type="entry name" value="Phage_tudor-like"/>
</dbReference>
<keyword evidence="2" id="KW-1185">Reference proteome</keyword>
<proteinExistence type="predicted"/>
<dbReference type="RefSeq" id="YP_009609429.1">
    <property type="nucleotide sequence ID" value="NC_041996.1"/>
</dbReference>
<organism evidence="1 2">
    <name type="scientific">Serratia phage CHI14</name>
    <dbReference type="NCBI Taxonomy" id="2006941"/>
    <lineage>
        <taxon>Viruses</taxon>
        <taxon>Duplodnaviria</taxon>
        <taxon>Heunggongvirae</taxon>
        <taxon>Uroviricota</taxon>
        <taxon>Caudoviricetes</taxon>
        <taxon>Pantevenvirales</taxon>
        <taxon>Straboviridae</taxon>
        <taxon>Tevenvirinae</taxon>
        <taxon>Winklervirus</taxon>
        <taxon>Winklervirus chi14</taxon>
    </lineage>
</organism>
<sequence length="75" mass="8722">MSTKLEVGDLVVTRQYDKSERVEICQYKGATGALMYTMTTCTTYELERFIKTTESLPYCSRIIRKGSEQYSNYIK</sequence>
<dbReference type="Proteomes" id="UP000225148">
    <property type="component" value="Segment"/>
</dbReference>
<reference evidence="1 2" key="1">
    <citation type="submission" date="2017-04" db="EMBL/GenBank/DDBJ databases">
        <title>Environmental T4-family bacteriophages evolve to escape abortive infection via multiple routes in a bacterial host employing altruistic suicide through Type III toxin-antitoxin systems.</title>
        <authorList>
            <person name="Chen B."/>
            <person name="Salmond G.P.C."/>
            <person name="Akusobi C."/>
            <person name="Fang X."/>
        </authorList>
    </citation>
    <scope>NUCLEOTIDE SEQUENCE [LARGE SCALE GENOMIC DNA]</scope>
</reference>
<dbReference type="KEGG" id="vg:40085513"/>
<dbReference type="GeneID" id="40085513"/>
<evidence type="ECO:0000313" key="1">
    <source>
        <dbReference type="EMBL" id="ARW57527.1"/>
    </source>
</evidence>
<dbReference type="OrthoDB" id="23865at10239"/>
<name>A0A1Z1LXI7_9CAUD</name>
<dbReference type="EMBL" id="MF036690">
    <property type="protein sequence ID" value="ARW57527.1"/>
    <property type="molecule type" value="Genomic_DNA"/>
</dbReference>
<protein>
    <submittedName>
        <fullName evidence="1">Uncharacterized protein</fullName>
    </submittedName>
</protein>
<accession>A0A1Z1LXI7</accession>
<dbReference type="Pfam" id="PF24144">
    <property type="entry name" value="Phage_tudor"/>
    <property type="match status" value="1"/>
</dbReference>
<evidence type="ECO:0000313" key="2">
    <source>
        <dbReference type="Proteomes" id="UP000225148"/>
    </source>
</evidence>